<feature type="region of interest" description="Disordered" evidence="1">
    <location>
        <begin position="311"/>
        <end position="345"/>
    </location>
</feature>
<protein>
    <submittedName>
        <fullName evidence="2">Uncharacterized protein</fullName>
    </submittedName>
</protein>
<gene>
    <name evidence="2" type="ORF">E2C01_066508</name>
</gene>
<dbReference type="Proteomes" id="UP000324222">
    <property type="component" value="Unassembled WGS sequence"/>
</dbReference>
<sequence length="345" mass="37377">MSCDEARLAYAHVASLPLAGSGFKTESLQSRNISDSDMDYIPNVFETYLDNSVPEVRQIPPPRWFVAYYKNGSGNFIHASRYLSKEIGMVPEGNLKKYVQKVTKLRNSSNIVLVTFFGSTLPDSVHIGPINLRVRSRQCPRYRLEQDILQLANSQFISFGSASRELPYRQKDGTGATSYASLAARCSAKSAGPKTTSPATSRSVGAGDPVHLANRFVLLSDDSVESSVRSDRNNSDMTNVTHVVNVHLPPASPKPLKGLTKRHRGSAESIDLAQHKQSKVSPGVHDRESSKDRSAMVAPVVSVQPSVTLSVSDQASCDEDGLSMETSDDIATAVPRGPAVSKSVV</sequence>
<feature type="region of interest" description="Disordered" evidence="1">
    <location>
        <begin position="247"/>
        <end position="295"/>
    </location>
</feature>
<dbReference type="OrthoDB" id="441971at2759"/>
<organism evidence="2 3">
    <name type="scientific">Portunus trituberculatus</name>
    <name type="common">Swimming crab</name>
    <name type="synonym">Neptunus trituberculatus</name>
    <dbReference type="NCBI Taxonomy" id="210409"/>
    <lineage>
        <taxon>Eukaryota</taxon>
        <taxon>Metazoa</taxon>
        <taxon>Ecdysozoa</taxon>
        <taxon>Arthropoda</taxon>
        <taxon>Crustacea</taxon>
        <taxon>Multicrustacea</taxon>
        <taxon>Malacostraca</taxon>
        <taxon>Eumalacostraca</taxon>
        <taxon>Eucarida</taxon>
        <taxon>Decapoda</taxon>
        <taxon>Pleocyemata</taxon>
        <taxon>Brachyura</taxon>
        <taxon>Eubrachyura</taxon>
        <taxon>Portunoidea</taxon>
        <taxon>Portunidae</taxon>
        <taxon>Portuninae</taxon>
        <taxon>Portunus</taxon>
    </lineage>
</organism>
<dbReference type="EMBL" id="VSRR010034331">
    <property type="protein sequence ID" value="MPC72210.1"/>
    <property type="molecule type" value="Genomic_DNA"/>
</dbReference>
<accession>A0A5B7HIC6</accession>
<comment type="caution">
    <text evidence="2">The sequence shown here is derived from an EMBL/GenBank/DDBJ whole genome shotgun (WGS) entry which is preliminary data.</text>
</comment>
<name>A0A5B7HIC6_PORTR</name>
<evidence type="ECO:0000256" key="1">
    <source>
        <dbReference type="SAM" id="MobiDB-lite"/>
    </source>
</evidence>
<reference evidence="2 3" key="1">
    <citation type="submission" date="2019-05" db="EMBL/GenBank/DDBJ databases">
        <title>Another draft genome of Portunus trituberculatus and its Hox gene families provides insights of decapod evolution.</title>
        <authorList>
            <person name="Jeong J.-H."/>
            <person name="Song I."/>
            <person name="Kim S."/>
            <person name="Choi T."/>
            <person name="Kim D."/>
            <person name="Ryu S."/>
            <person name="Kim W."/>
        </authorList>
    </citation>
    <scope>NUCLEOTIDE SEQUENCE [LARGE SCALE GENOMIC DNA]</scope>
    <source>
        <tissue evidence="2">Muscle</tissue>
    </source>
</reference>
<proteinExistence type="predicted"/>
<feature type="compositionally biased region" description="Acidic residues" evidence="1">
    <location>
        <begin position="316"/>
        <end position="328"/>
    </location>
</feature>
<keyword evidence="3" id="KW-1185">Reference proteome</keyword>
<evidence type="ECO:0000313" key="3">
    <source>
        <dbReference type="Proteomes" id="UP000324222"/>
    </source>
</evidence>
<evidence type="ECO:0000313" key="2">
    <source>
        <dbReference type="EMBL" id="MPC72210.1"/>
    </source>
</evidence>
<feature type="compositionally biased region" description="Basic and acidic residues" evidence="1">
    <location>
        <begin position="284"/>
        <end position="294"/>
    </location>
</feature>
<dbReference type="AlphaFoldDB" id="A0A5B7HIC6"/>